<dbReference type="RefSeq" id="WP_354645233.1">
    <property type="nucleotide sequence ID" value="NZ_CP159873.1"/>
</dbReference>
<accession>A0AAU8KA36</accession>
<dbReference type="KEGG" id="kcm:ABWK59_35660"/>
<name>A0AAU8KA36_9ACTN</name>
<dbReference type="AlphaFoldDB" id="A0AAU8KA36"/>
<gene>
    <name evidence="1" type="ORF">ABWK59_35660</name>
</gene>
<reference evidence="1" key="1">
    <citation type="submission" date="2024-06" db="EMBL/GenBank/DDBJ databases">
        <title>The genome sequences of Kitasatospora sp. strain HUAS MG31.</title>
        <authorList>
            <person name="Mo P."/>
        </authorList>
    </citation>
    <scope>NUCLEOTIDE SEQUENCE</scope>
    <source>
        <strain evidence="1">HUAS MG31</strain>
        <plasmid evidence="1">punmamed1</plasmid>
    </source>
</reference>
<dbReference type="EMBL" id="CP159873">
    <property type="protein sequence ID" value="XCM84298.1"/>
    <property type="molecule type" value="Genomic_DNA"/>
</dbReference>
<proteinExistence type="predicted"/>
<keyword evidence="1" id="KW-0614">Plasmid</keyword>
<evidence type="ECO:0000313" key="1">
    <source>
        <dbReference type="EMBL" id="XCM84298.1"/>
    </source>
</evidence>
<sequence>MGVWWVERRDVLLVELAGVLVFFGADPLEDPGVGELADAAEILAAEYRTSSRGPHLREVGELLARAAIELRCADRFRGALLPVVVRHLRRAVCDLARARACLRAPAGPAAGAHPGAGRSARSRA</sequence>
<protein>
    <submittedName>
        <fullName evidence="1">Uncharacterized protein</fullName>
    </submittedName>
</protein>
<organism evidence="1">
    <name type="scientific">Kitasatospora camelliae</name>
    <dbReference type="NCBI Taxonomy" id="3156397"/>
    <lineage>
        <taxon>Bacteria</taxon>
        <taxon>Bacillati</taxon>
        <taxon>Actinomycetota</taxon>
        <taxon>Actinomycetes</taxon>
        <taxon>Kitasatosporales</taxon>
        <taxon>Streptomycetaceae</taxon>
        <taxon>Kitasatospora</taxon>
    </lineage>
</organism>
<geneLocation type="plasmid" evidence="1">
    <name>punmamed1</name>
</geneLocation>